<dbReference type="EMBL" id="CP069030">
    <property type="protein sequence ID" value="QRC97773.1"/>
    <property type="molecule type" value="Genomic_DNA"/>
</dbReference>
<sequence>MVSSPRRPLTQSQTRLQGQALANLRARQLHRATIIASLQRHYRALDQRLHLLRSPRRVIDAEGGIANPPPPYTPPQPLWNTAEGLWSAYKANGKQAALRVGLEAQDLQELSNYRYKFSVSKDLLYLVKSSSRVQSCSFCRVKAR</sequence>
<reference evidence="2" key="1">
    <citation type="journal article" date="2021" name="BMC Genomics">
        <title>Chromosome-level genome assembly and manually-curated proteome of model necrotroph Parastagonospora nodorum Sn15 reveals a genome-wide trove of candidate effector homologs, and redundancy of virulence-related functions within an accessory chromosome.</title>
        <authorList>
            <person name="Bertazzoni S."/>
            <person name="Jones D.A.B."/>
            <person name="Phan H.T."/>
            <person name="Tan K.-C."/>
            <person name="Hane J.K."/>
        </authorList>
    </citation>
    <scope>NUCLEOTIDE SEQUENCE [LARGE SCALE GENOMIC DNA]</scope>
    <source>
        <strain evidence="2">SN15 / ATCC MYA-4574 / FGSC 10173)</strain>
    </source>
</reference>
<evidence type="ECO:0000313" key="2">
    <source>
        <dbReference type="Proteomes" id="UP000663193"/>
    </source>
</evidence>
<keyword evidence="2" id="KW-1185">Reference proteome</keyword>
<dbReference type="AlphaFoldDB" id="A0A7U2F546"/>
<proteinExistence type="predicted"/>
<organism evidence="1 2">
    <name type="scientific">Phaeosphaeria nodorum (strain SN15 / ATCC MYA-4574 / FGSC 10173)</name>
    <name type="common">Glume blotch fungus</name>
    <name type="synonym">Parastagonospora nodorum</name>
    <dbReference type="NCBI Taxonomy" id="321614"/>
    <lineage>
        <taxon>Eukaryota</taxon>
        <taxon>Fungi</taxon>
        <taxon>Dikarya</taxon>
        <taxon>Ascomycota</taxon>
        <taxon>Pezizomycotina</taxon>
        <taxon>Dothideomycetes</taxon>
        <taxon>Pleosporomycetidae</taxon>
        <taxon>Pleosporales</taxon>
        <taxon>Pleosporineae</taxon>
        <taxon>Phaeosphaeriaceae</taxon>
        <taxon>Parastagonospora</taxon>
    </lineage>
</organism>
<accession>A0A7U2F546</accession>
<protein>
    <submittedName>
        <fullName evidence="1">Uncharacterized protein</fullName>
    </submittedName>
</protein>
<name>A0A7U2F546_PHANO</name>
<dbReference type="VEuPathDB" id="FungiDB:JI435_411010"/>
<dbReference type="Proteomes" id="UP000663193">
    <property type="component" value="Chromosome 8"/>
</dbReference>
<gene>
    <name evidence="1" type="ORF">JI435_411010</name>
</gene>
<evidence type="ECO:0000313" key="1">
    <source>
        <dbReference type="EMBL" id="QRC97773.1"/>
    </source>
</evidence>